<dbReference type="HOGENOM" id="CLU_001265_10_5_1"/>
<keyword evidence="4 7" id="KW-1133">Transmembrane helix</keyword>
<feature type="transmembrane region" description="Helical" evidence="7">
    <location>
        <begin position="61"/>
        <end position="81"/>
    </location>
</feature>
<feature type="transmembrane region" description="Helical" evidence="7">
    <location>
        <begin position="470"/>
        <end position="491"/>
    </location>
</feature>
<dbReference type="OMA" id="CIAITSM"/>
<feature type="transmembrane region" description="Helical" evidence="7">
    <location>
        <begin position="116"/>
        <end position="137"/>
    </location>
</feature>
<dbReference type="InterPro" id="IPR001958">
    <property type="entry name" value="Tet-R_TetA/multi-R_MdtG-like"/>
</dbReference>
<dbReference type="PhylomeDB" id="B3M9Q6"/>
<dbReference type="GeneID" id="6493221"/>
<dbReference type="PROSITE" id="PS50850">
    <property type="entry name" value="MFS"/>
    <property type="match status" value="1"/>
</dbReference>
<dbReference type="GO" id="GO:0022857">
    <property type="term" value="F:transmembrane transporter activity"/>
    <property type="evidence" value="ECO:0007669"/>
    <property type="project" value="InterPro"/>
</dbReference>
<dbReference type="eggNOG" id="KOG2816">
    <property type="taxonomic scope" value="Eukaryota"/>
</dbReference>
<evidence type="ECO:0000313" key="9">
    <source>
        <dbReference type="EMBL" id="EDV40097.1"/>
    </source>
</evidence>
<evidence type="ECO:0000256" key="4">
    <source>
        <dbReference type="ARBA" id="ARBA00022989"/>
    </source>
</evidence>
<sequence length="517" mass="56708">MLLPLRWRRCLLPAVCLPRSGIGKPSIFHALVVTFLHYFSWGLLTVPFIAKLSESFGDRAFLVDGLVFGIRGMVSFLTTPLLGALSDFRGRKIVMLLAVATTYSPIPFMVIPGWSFFVLVTLSGVFGNTYSASLAYVADVTAPQERSRAYGIMSATYGAGMALSPMLGNYLMDSFGTTTIMALSSATGFLNILFIIFAVPESLAERKKSESLVLEGISTIKPQDMKVLRSTNHHEKVKFSIIEEKVHNSHPKNKKTKEDRSSKEETAYPLGEERTLTTPKDIPTQRKNLKVSDLLQVVSQLSQDRSLLAVYLISFLGLWPFAGVDSCVPTYLKLNMGFSYGDVSLLVGMVALIGITSNLLLGSIMRLLGAKWAIRLGLVLMMVQLLLFGFGTSHWVLWLAGILASVSTIIQAACSTVASLYAAPENQGAVLGVLTGIESLCDGLGPAVFGVLFYLFQEDSKDPQEAKPPIPFPFVVGALGVLVALFLTNFLKKESPSDRQRLYRIFKEEDVLKNEEF</sequence>
<dbReference type="PANTHER" id="PTHR23504:SF1">
    <property type="entry name" value="GH21943P-RELATED"/>
    <property type="match status" value="1"/>
</dbReference>
<dbReference type="AlphaFoldDB" id="B3M9Q6"/>
<dbReference type="InterPro" id="IPR036259">
    <property type="entry name" value="MFS_trans_sf"/>
</dbReference>
<feature type="transmembrane region" description="Helical" evidence="7">
    <location>
        <begin position="343"/>
        <end position="361"/>
    </location>
</feature>
<feature type="transmembrane region" description="Helical" evidence="7">
    <location>
        <begin position="429"/>
        <end position="455"/>
    </location>
</feature>
<proteinExistence type="predicted"/>
<evidence type="ECO:0000256" key="1">
    <source>
        <dbReference type="ARBA" id="ARBA00004141"/>
    </source>
</evidence>
<keyword evidence="2" id="KW-0813">Transport</keyword>
<keyword evidence="3 7" id="KW-0812">Transmembrane</keyword>
<dbReference type="OrthoDB" id="419616at2759"/>
<evidence type="ECO:0000313" key="10">
    <source>
        <dbReference type="Proteomes" id="UP000007801"/>
    </source>
</evidence>
<comment type="subcellular location">
    <subcellularLocation>
        <location evidence="1">Membrane</location>
        <topology evidence="1">Multi-pass membrane protein</topology>
    </subcellularLocation>
</comment>
<dbReference type="PANTHER" id="PTHR23504">
    <property type="entry name" value="MAJOR FACILITATOR SUPERFAMILY DOMAIN-CONTAINING PROTEIN 10"/>
    <property type="match status" value="1"/>
</dbReference>
<dbReference type="InterPro" id="IPR011701">
    <property type="entry name" value="MFS"/>
</dbReference>
<dbReference type="InParanoid" id="B3M9Q6"/>
<feature type="compositionally biased region" description="Basic and acidic residues" evidence="6">
    <location>
        <begin position="256"/>
        <end position="270"/>
    </location>
</feature>
<dbReference type="Gene3D" id="1.20.1250.20">
    <property type="entry name" value="MFS general substrate transporter like domains"/>
    <property type="match status" value="1"/>
</dbReference>
<evidence type="ECO:0000256" key="6">
    <source>
        <dbReference type="SAM" id="MobiDB-lite"/>
    </source>
</evidence>
<evidence type="ECO:0000259" key="8">
    <source>
        <dbReference type="PROSITE" id="PS50850"/>
    </source>
</evidence>
<evidence type="ECO:0000256" key="7">
    <source>
        <dbReference type="SAM" id="Phobius"/>
    </source>
</evidence>
<feature type="transmembrane region" description="Helical" evidence="7">
    <location>
        <begin position="373"/>
        <end position="390"/>
    </location>
</feature>
<dbReference type="PRINTS" id="PR01035">
    <property type="entry name" value="TCRTETA"/>
</dbReference>
<name>B3M9Q6_DROAN</name>
<dbReference type="InterPro" id="IPR020846">
    <property type="entry name" value="MFS_dom"/>
</dbReference>
<gene>
    <name evidence="9" type="primary">Dana\GF10351</name>
    <name evidence="9" type="synonym">dana_GLEANR_10306</name>
    <name evidence="9" type="ORF">GF10351</name>
</gene>
<evidence type="ECO:0000256" key="2">
    <source>
        <dbReference type="ARBA" id="ARBA00022448"/>
    </source>
</evidence>
<feature type="domain" description="Major facilitator superfamily (MFS) profile" evidence="8">
    <location>
        <begin position="26"/>
        <end position="496"/>
    </location>
</feature>
<keyword evidence="5 7" id="KW-0472">Membrane</keyword>
<feature type="region of interest" description="Disordered" evidence="6">
    <location>
        <begin position="248"/>
        <end position="270"/>
    </location>
</feature>
<reference evidence="9 10" key="1">
    <citation type="journal article" date="2007" name="Nature">
        <title>Evolution of genes and genomes on the Drosophila phylogeny.</title>
        <authorList>
            <consortium name="Drosophila 12 Genomes Consortium"/>
            <person name="Clark A.G."/>
            <person name="Eisen M.B."/>
            <person name="Smith D.R."/>
            <person name="Bergman C.M."/>
            <person name="Oliver B."/>
            <person name="Markow T.A."/>
            <person name="Kaufman T.C."/>
            <person name="Kellis M."/>
            <person name="Gelbart W."/>
            <person name="Iyer V.N."/>
            <person name="Pollard D.A."/>
            <person name="Sackton T.B."/>
            <person name="Larracuente A.M."/>
            <person name="Singh N.D."/>
            <person name="Abad J.P."/>
            <person name="Abt D.N."/>
            <person name="Adryan B."/>
            <person name="Aguade M."/>
            <person name="Akashi H."/>
            <person name="Anderson W.W."/>
            <person name="Aquadro C.F."/>
            <person name="Ardell D.H."/>
            <person name="Arguello R."/>
            <person name="Artieri C.G."/>
            <person name="Barbash D.A."/>
            <person name="Barker D."/>
            <person name="Barsanti P."/>
            <person name="Batterham P."/>
            <person name="Batzoglou S."/>
            <person name="Begun D."/>
            <person name="Bhutkar A."/>
            <person name="Blanco E."/>
            <person name="Bosak S.A."/>
            <person name="Bradley R.K."/>
            <person name="Brand A.D."/>
            <person name="Brent M.R."/>
            <person name="Brooks A.N."/>
            <person name="Brown R.H."/>
            <person name="Butlin R.K."/>
            <person name="Caggese C."/>
            <person name="Calvi B.R."/>
            <person name="Bernardo de Carvalho A."/>
            <person name="Caspi A."/>
            <person name="Castrezana S."/>
            <person name="Celniker S.E."/>
            <person name="Chang J.L."/>
            <person name="Chapple C."/>
            <person name="Chatterji S."/>
            <person name="Chinwalla A."/>
            <person name="Civetta A."/>
            <person name="Clifton S.W."/>
            <person name="Comeron J.M."/>
            <person name="Costello J.C."/>
            <person name="Coyne J.A."/>
            <person name="Daub J."/>
            <person name="David R.G."/>
            <person name="Delcher A.L."/>
            <person name="Delehaunty K."/>
            <person name="Do C.B."/>
            <person name="Ebling H."/>
            <person name="Edwards K."/>
            <person name="Eickbush T."/>
            <person name="Evans J.D."/>
            <person name="Filipski A."/>
            <person name="Findeiss S."/>
            <person name="Freyhult E."/>
            <person name="Fulton L."/>
            <person name="Fulton R."/>
            <person name="Garcia A.C."/>
            <person name="Gardiner A."/>
            <person name="Garfield D.A."/>
            <person name="Garvin B.E."/>
            <person name="Gibson G."/>
            <person name="Gilbert D."/>
            <person name="Gnerre S."/>
            <person name="Godfrey J."/>
            <person name="Good R."/>
            <person name="Gotea V."/>
            <person name="Gravely B."/>
            <person name="Greenberg A.J."/>
            <person name="Griffiths-Jones S."/>
            <person name="Gross S."/>
            <person name="Guigo R."/>
            <person name="Gustafson E.A."/>
            <person name="Haerty W."/>
            <person name="Hahn M.W."/>
            <person name="Halligan D.L."/>
            <person name="Halpern A.L."/>
            <person name="Halter G.M."/>
            <person name="Han M.V."/>
            <person name="Heger A."/>
            <person name="Hillier L."/>
            <person name="Hinrichs A.S."/>
            <person name="Holmes I."/>
            <person name="Hoskins R.A."/>
            <person name="Hubisz M.J."/>
            <person name="Hultmark D."/>
            <person name="Huntley M.A."/>
            <person name="Jaffe D.B."/>
            <person name="Jagadeeshan S."/>
            <person name="Jeck W.R."/>
            <person name="Johnson J."/>
            <person name="Jones C.D."/>
            <person name="Jordan W.C."/>
            <person name="Karpen G.H."/>
            <person name="Kataoka E."/>
            <person name="Keightley P.D."/>
            <person name="Kheradpour P."/>
            <person name="Kirkness E.F."/>
            <person name="Koerich L.B."/>
            <person name="Kristiansen K."/>
            <person name="Kudrna D."/>
            <person name="Kulathinal R.J."/>
            <person name="Kumar S."/>
            <person name="Kwok R."/>
            <person name="Lander E."/>
            <person name="Langley C.H."/>
            <person name="Lapoint R."/>
            <person name="Lazzaro B.P."/>
            <person name="Lee S.J."/>
            <person name="Levesque L."/>
            <person name="Li R."/>
            <person name="Lin C.F."/>
            <person name="Lin M.F."/>
            <person name="Lindblad-Toh K."/>
            <person name="Llopart A."/>
            <person name="Long M."/>
            <person name="Low L."/>
            <person name="Lozovsky E."/>
            <person name="Lu J."/>
            <person name="Luo M."/>
            <person name="Machado C.A."/>
            <person name="Makalowski W."/>
            <person name="Marzo M."/>
            <person name="Matsuda M."/>
            <person name="Matzkin L."/>
            <person name="McAllister B."/>
            <person name="McBride C.S."/>
            <person name="McKernan B."/>
            <person name="McKernan K."/>
            <person name="Mendez-Lago M."/>
            <person name="Minx P."/>
            <person name="Mollenhauer M.U."/>
            <person name="Montooth K."/>
            <person name="Mount S.M."/>
            <person name="Mu X."/>
            <person name="Myers E."/>
            <person name="Negre B."/>
            <person name="Newfeld S."/>
            <person name="Nielsen R."/>
            <person name="Noor M.A."/>
            <person name="O'Grady P."/>
            <person name="Pachter L."/>
            <person name="Papaceit M."/>
            <person name="Parisi M.J."/>
            <person name="Parisi M."/>
            <person name="Parts L."/>
            <person name="Pedersen J.S."/>
            <person name="Pesole G."/>
            <person name="Phillippy A.M."/>
            <person name="Ponting C.P."/>
            <person name="Pop M."/>
            <person name="Porcelli D."/>
            <person name="Powell J.R."/>
            <person name="Prohaska S."/>
            <person name="Pruitt K."/>
            <person name="Puig M."/>
            <person name="Quesneville H."/>
            <person name="Ram K.R."/>
            <person name="Rand D."/>
            <person name="Rasmussen M.D."/>
            <person name="Reed L.K."/>
            <person name="Reenan R."/>
            <person name="Reily A."/>
            <person name="Remington K.A."/>
            <person name="Rieger T.T."/>
            <person name="Ritchie M.G."/>
            <person name="Robin C."/>
            <person name="Rogers Y.H."/>
            <person name="Rohde C."/>
            <person name="Rozas J."/>
            <person name="Rubenfield M.J."/>
            <person name="Ruiz A."/>
            <person name="Russo S."/>
            <person name="Salzberg S.L."/>
            <person name="Sanchez-Gracia A."/>
            <person name="Saranga D.J."/>
            <person name="Sato H."/>
            <person name="Schaeffer S.W."/>
            <person name="Schatz M.C."/>
            <person name="Schlenke T."/>
            <person name="Schwartz R."/>
            <person name="Segarra C."/>
            <person name="Singh R.S."/>
            <person name="Sirot L."/>
            <person name="Sirota M."/>
            <person name="Sisneros N.B."/>
            <person name="Smith C.D."/>
            <person name="Smith T.F."/>
            <person name="Spieth J."/>
            <person name="Stage D.E."/>
            <person name="Stark A."/>
            <person name="Stephan W."/>
            <person name="Strausberg R.L."/>
            <person name="Strempel S."/>
            <person name="Sturgill D."/>
            <person name="Sutton G."/>
            <person name="Sutton G.G."/>
            <person name="Tao W."/>
            <person name="Teichmann S."/>
            <person name="Tobari Y.N."/>
            <person name="Tomimura Y."/>
            <person name="Tsolas J.M."/>
            <person name="Valente V.L."/>
            <person name="Venter E."/>
            <person name="Venter J.C."/>
            <person name="Vicario S."/>
            <person name="Vieira F.G."/>
            <person name="Vilella A.J."/>
            <person name="Villasante A."/>
            <person name="Walenz B."/>
            <person name="Wang J."/>
            <person name="Wasserman M."/>
            <person name="Watts T."/>
            <person name="Wilson D."/>
            <person name="Wilson R.K."/>
            <person name="Wing R.A."/>
            <person name="Wolfner M.F."/>
            <person name="Wong A."/>
            <person name="Wong G.K."/>
            <person name="Wu C.I."/>
            <person name="Wu G."/>
            <person name="Yamamoto D."/>
            <person name="Yang H.P."/>
            <person name="Yang S.P."/>
            <person name="Yorke J.A."/>
            <person name="Yoshida K."/>
            <person name="Zdobnov E."/>
            <person name="Zhang P."/>
            <person name="Zhang Y."/>
            <person name="Zimin A.V."/>
            <person name="Baldwin J."/>
            <person name="Abdouelleil A."/>
            <person name="Abdulkadir J."/>
            <person name="Abebe A."/>
            <person name="Abera B."/>
            <person name="Abreu J."/>
            <person name="Acer S.C."/>
            <person name="Aftuck L."/>
            <person name="Alexander A."/>
            <person name="An P."/>
            <person name="Anderson E."/>
            <person name="Anderson S."/>
            <person name="Arachi H."/>
            <person name="Azer M."/>
            <person name="Bachantsang P."/>
            <person name="Barry A."/>
            <person name="Bayul T."/>
            <person name="Berlin A."/>
            <person name="Bessette D."/>
            <person name="Bloom T."/>
            <person name="Blye J."/>
            <person name="Boguslavskiy L."/>
            <person name="Bonnet C."/>
            <person name="Boukhgalter B."/>
            <person name="Bourzgui I."/>
            <person name="Brown A."/>
            <person name="Cahill P."/>
            <person name="Channer S."/>
            <person name="Cheshatsang Y."/>
            <person name="Chuda L."/>
            <person name="Citroen M."/>
            <person name="Collymore A."/>
            <person name="Cooke P."/>
            <person name="Costello M."/>
            <person name="D'Aco K."/>
            <person name="Daza R."/>
            <person name="De Haan G."/>
            <person name="DeGray S."/>
            <person name="DeMaso C."/>
            <person name="Dhargay N."/>
            <person name="Dooley K."/>
            <person name="Dooley E."/>
            <person name="Doricent M."/>
            <person name="Dorje P."/>
            <person name="Dorjee K."/>
            <person name="Dupes A."/>
            <person name="Elong R."/>
            <person name="Falk J."/>
            <person name="Farina A."/>
            <person name="Faro S."/>
            <person name="Ferguson D."/>
            <person name="Fisher S."/>
            <person name="Foley C.D."/>
            <person name="Franke A."/>
            <person name="Friedrich D."/>
            <person name="Gadbois L."/>
            <person name="Gearin G."/>
            <person name="Gearin C.R."/>
            <person name="Giannoukos G."/>
            <person name="Goode T."/>
            <person name="Graham J."/>
            <person name="Grandbois E."/>
            <person name="Grewal S."/>
            <person name="Gyaltsen K."/>
            <person name="Hafez N."/>
            <person name="Hagos B."/>
            <person name="Hall J."/>
            <person name="Henson C."/>
            <person name="Hollinger A."/>
            <person name="Honan T."/>
            <person name="Huard M.D."/>
            <person name="Hughes L."/>
            <person name="Hurhula B."/>
            <person name="Husby M.E."/>
            <person name="Kamat A."/>
            <person name="Kanga B."/>
            <person name="Kashin S."/>
            <person name="Khazanovich D."/>
            <person name="Kisner P."/>
            <person name="Lance K."/>
            <person name="Lara M."/>
            <person name="Lee W."/>
            <person name="Lennon N."/>
            <person name="Letendre F."/>
            <person name="LeVine R."/>
            <person name="Lipovsky A."/>
            <person name="Liu X."/>
            <person name="Liu J."/>
            <person name="Liu S."/>
            <person name="Lokyitsang T."/>
            <person name="Lokyitsang Y."/>
            <person name="Lubonja R."/>
            <person name="Lui A."/>
            <person name="MacDonald P."/>
            <person name="Magnisalis V."/>
            <person name="Maru K."/>
            <person name="Matthews C."/>
            <person name="McCusker W."/>
            <person name="McDonough S."/>
            <person name="Mehta T."/>
            <person name="Meldrim J."/>
            <person name="Meneus L."/>
            <person name="Mihai O."/>
            <person name="Mihalev A."/>
            <person name="Mihova T."/>
            <person name="Mittelman R."/>
            <person name="Mlenga V."/>
            <person name="Montmayeur A."/>
            <person name="Mulrain L."/>
            <person name="Navidi A."/>
            <person name="Naylor J."/>
            <person name="Negash T."/>
            <person name="Nguyen T."/>
            <person name="Nguyen N."/>
            <person name="Nicol R."/>
            <person name="Norbu C."/>
            <person name="Norbu N."/>
            <person name="Novod N."/>
            <person name="O'Neill B."/>
            <person name="Osman S."/>
            <person name="Markiewicz E."/>
            <person name="Oyono O.L."/>
            <person name="Patti C."/>
            <person name="Phunkhang P."/>
            <person name="Pierre F."/>
            <person name="Priest M."/>
            <person name="Raghuraman S."/>
            <person name="Rege F."/>
            <person name="Reyes R."/>
            <person name="Rise C."/>
            <person name="Rogov P."/>
            <person name="Ross K."/>
            <person name="Ryan E."/>
            <person name="Settipalli S."/>
            <person name="Shea T."/>
            <person name="Sherpa N."/>
            <person name="Shi L."/>
            <person name="Shih D."/>
            <person name="Sparrow T."/>
            <person name="Spaulding J."/>
            <person name="Stalker J."/>
            <person name="Stange-Thomann N."/>
            <person name="Stavropoulos S."/>
            <person name="Stone C."/>
            <person name="Strader C."/>
            <person name="Tesfaye S."/>
            <person name="Thomson T."/>
            <person name="Thoulutsang Y."/>
            <person name="Thoulutsang D."/>
            <person name="Topham K."/>
            <person name="Topping I."/>
            <person name="Tsamla T."/>
            <person name="Vassiliev H."/>
            <person name="Vo A."/>
            <person name="Wangchuk T."/>
            <person name="Wangdi T."/>
            <person name="Weiand M."/>
            <person name="Wilkinson J."/>
            <person name="Wilson A."/>
            <person name="Yadav S."/>
            <person name="Young G."/>
            <person name="Yu Q."/>
            <person name="Zembek L."/>
            <person name="Zhong D."/>
            <person name="Zimmer A."/>
            <person name="Zwirko Z."/>
            <person name="Jaffe D.B."/>
            <person name="Alvarez P."/>
            <person name="Brockman W."/>
            <person name="Butler J."/>
            <person name="Chin C."/>
            <person name="Gnerre S."/>
            <person name="Grabherr M."/>
            <person name="Kleber M."/>
            <person name="Mauceli E."/>
            <person name="MacCallum I."/>
        </authorList>
    </citation>
    <scope>NUCLEOTIDE SEQUENCE [LARGE SCALE GENOMIC DNA]</scope>
    <source>
        <strain evidence="10">Tucson 14024-0371.13</strain>
    </source>
</reference>
<evidence type="ECO:0000256" key="3">
    <source>
        <dbReference type="ARBA" id="ARBA00022692"/>
    </source>
</evidence>
<feature type="transmembrane region" description="Helical" evidence="7">
    <location>
        <begin position="396"/>
        <end position="422"/>
    </location>
</feature>
<dbReference type="Proteomes" id="UP000007801">
    <property type="component" value="Unassembled WGS sequence"/>
</dbReference>
<evidence type="ECO:0000256" key="5">
    <source>
        <dbReference type="ARBA" id="ARBA00023136"/>
    </source>
</evidence>
<feature type="transmembrane region" description="Helical" evidence="7">
    <location>
        <begin position="93"/>
        <end position="110"/>
    </location>
</feature>
<dbReference type="KEGG" id="dan:6493221"/>
<accession>B3M9Q6</accession>
<feature type="transmembrane region" description="Helical" evidence="7">
    <location>
        <begin position="27"/>
        <end position="49"/>
    </location>
</feature>
<dbReference type="SUPFAM" id="SSF103473">
    <property type="entry name" value="MFS general substrate transporter"/>
    <property type="match status" value="1"/>
</dbReference>
<keyword evidence="10" id="KW-1185">Reference proteome</keyword>
<feature type="transmembrane region" description="Helical" evidence="7">
    <location>
        <begin position="306"/>
        <end position="323"/>
    </location>
</feature>
<organism evidence="9 10">
    <name type="scientific">Drosophila ananassae</name>
    <name type="common">Fruit fly</name>
    <dbReference type="NCBI Taxonomy" id="7217"/>
    <lineage>
        <taxon>Eukaryota</taxon>
        <taxon>Metazoa</taxon>
        <taxon>Ecdysozoa</taxon>
        <taxon>Arthropoda</taxon>
        <taxon>Hexapoda</taxon>
        <taxon>Insecta</taxon>
        <taxon>Pterygota</taxon>
        <taxon>Neoptera</taxon>
        <taxon>Endopterygota</taxon>
        <taxon>Diptera</taxon>
        <taxon>Brachycera</taxon>
        <taxon>Muscomorpha</taxon>
        <taxon>Ephydroidea</taxon>
        <taxon>Drosophilidae</taxon>
        <taxon>Drosophila</taxon>
        <taxon>Sophophora</taxon>
    </lineage>
</organism>
<feature type="transmembrane region" description="Helical" evidence="7">
    <location>
        <begin position="149"/>
        <end position="168"/>
    </location>
</feature>
<protein>
    <recommendedName>
        <fullName evidence="8">Major facilitator superfamily (MFS) profile domain-containing protein</fullName>
    </recommendedName>
</protein>
<dbReference type="GO" id="GO:0016020">
    <property type="term" value="C:membrane"/>
    <property type="evidence" value="ECO:0007669"/>
    <property type="project" value="UniProtKB-SubCell"/>
</dbReference>
<feature type="transmembrane region" description="Helical" evidence="7">
    <location>
        <begin position="180"/>
        <end position="199"/>
    </location>
</feature>
<dbReference type="Pfam" id="PF07690">
    <property type="entry name" value="MFS_1"/>
    <property type="match status" value="1"/>
</dbReference>
<dbReference type="EMBL" id="CH902618">
    <property type="protein sequence ID" value="EDV40097.1"/>
    <property type="molecule type" value="Genomic_DNA"/>
</dbReference>